<keyword evidence="2" id="KW-1185">Reference proteome</keyword>
<gene>
    <name evidence="1" type="ORF">FWJ25_12185</name>
</gene>
<dbReference type="Proteomes" id="UP000323161">
    <property type="component" value="Unassembled WGS sequence"/>
</dbReference>
<sequence length="83" mass="9287">MFQASQCRRNRSSCRNVGLVPVGFMVEVACRAQNEVNHWSQSGGSQKPIVWLMINNDQNILRAGLGNHAAQYGFRIPCQVQIV</sequence>
<reference evidence="1 2" key="1">
    <citation type="submission" date="2019-08" db="EMBL/GenBank/DDBJ databases">
        <title>Marinobacter ZYF650 sp. nov., a marine bacterium isolated from seawater of the Mariana trench.</title>
        <authorList>
            <person name="Ahmad W."/>
        </authorList>
    </citation>
    <scope>NUCLEOTIDE SEQUENCE [LARGE SCALE GENOMIC DNA]</scope>
    <source>
        <strain evidence="1 2">ZYF650</strain>
    </source>
</reference>
<dbReference type="EMBL" id="VTUU01000005">
    <property type="protein sequence ID" value="KAA1173242.1"/>
    <property type="molecule type" value="Genomic_DNA"/>
</dbReference>
<evidence type="ECO:0000313" key="1">
    <source>
        <dbReference type="EMBL" id="KAA1173242.1"/>
    </source>
</evidence>
<name>A0A5B0VF68_9GAMM</name>
<evidence type="ECO:0000313" key="2">
    <source>
        <dbReference type="Proteomes" id="UP000323161"/>
    </source>
</evidence>
<accession>A0A5B0VF68</accession>
<proteinExistence type="predicted"/>
<organism evidence="1 2">
    <name type="scientific">Marinobacter salinexigens</name>
    <dbReference type="NCBI Taxonomy" id="2919747"/>
    <lineage>
        <taxon>Bacteria</taxon>
        <taxon>Pseudomonadati</taxon>
        <taxon>Pseudomonadota</taxon>
        <taxon>Gammaproteobacteria</taxon>
        <taxon>Pseudomonadales</taxon>
        <taxon>Marinobacteraceae</taxon>
        <taxon>Marinobacter</taxon>
    </lineage>
</organism>
<dbReference type="RefSeq" id="WP_149600539.1">
    <property type="nucleotide sequence ID" value="NZ_VTUU01000005.1"/>
</dbReference>
<comment type="caution">
    <text evidence="1">The sequence shown here is derived from an EMBL/GenBank/DDBJ whole genome shotgun (WGS) entry which is preliminary data.</text>
</comment>
<protein>
    <submittedName>
        <fullName evidence="1">Uncharacterized protein</fullName>
    </submittedName>
</protein>
<dbReference type="AlphaFoldDB" id="A0A5B0VF68"/>